<dbReference type="InterPro" id="IPR015414">
    <property type="entry name" value="TMEM64"/>
</dbReference>
<gene>
    <name evidence="8" type="ORF">JRG66_14015</name>
</gene>
<dbReference type="PANTHER" id="PTHR12677">
    <property type="entry name" value="GOLGI APPARATUS MEMBRANE PROTEIN TVP38-RELATED"/>
    <property type="match status" value="1"/>
</dbReference>
<dbReference type="InterPro" id="IPR032816">
    <property type="entry name" value="VTT_dom"/>
</dbReference>
<comment type="similarity">
    <text evidence="6">Belongs to the TVP38/TMEM64 family.</text>
</comment>
<feature type="transmembrane region" description="Helical" evidence="6">
    <location>
        <begin position="63"/>
        <end position="85"/>
    </location>
</feature>
<dbReference type="RefSeq" id="WP_265163399.1">
    <property type="nucleotide sequence ID" value="NZ_CP069620.1"/>
</dbReference>
<dbReference type="Proteomes" id="UP001163981">
    <property type="component" value="Chromosome"/>
</dbReference>
<evidence type="ECO:0000256" key="5">
    <source>
        <dbReference type="ARBA" id="ARBA00023136"/>
    </source>
</evidence>
<reference evidence="8" key="1">
    <citation type="submission" date="2021-02" db="EMBL/GenBank/DDBJ databases">
        <title>Salinimicrobium sp. nov. isolated from seawater in Tongyeong, Republic of Korea.</title>
        <authorList>
            <person name="Lee S.-J."/>
        </authorList>
    </citation>
    <scope>NUCLEOTIDE SEQUENCE</scope>
    <source>
        <strain evidence="8">HN-2-9-2</strain>
    </source>
</reference>
<keyword evidence="4 6" id="KW-1133">Transmembrane helix</keyword>
<sequence>MPDQIETPSVKQSKAPLYISLAIIAALVLGYFFIPQVQEFLNTAWEVLTSGDKQRTREWVSQFGWFGPIVIVVTMILQMFLLVIPTPLLMVVTVLAYGPWAGAGILFVAVFMASSIGYFIGRYFGPVIVEKLVGHKTEKKIADFIDDYGFWTVIVVRLSPFLSNDAISFVGGVLKMGYWKFIGATMIGISPLIVFIAYLGGDYERLKTGLIWTSIISLVLFIGFVWWDKKVRTSKA</sequence>
<name>A0ABY6NQK7_9FLAO</name>
<feature type="transmembrane region" description="Helical" evidence="6">
    <location>
        <begin position="210"/>
        <end position="227"/>
    </location>
</feature>
<keyword evidence="9" id="KW-1185">Reference proteome</keyword>
<evidence type="ECO:0000259" key="7">
    <source>
        <dbReference type="Pfam" id="PF09335"/>
    </source>
</evidence>
<feature type="transmembrane region" description="Helical" evidence="6">
    <location>
        <begin position="97"/>
        <end position="121"/>
    </location>
</feature>
<evidence type="ECO:0000256" key="2">
    <source>
        <dbReference type="ARBA" id="ARBA00022475"/>
    </source>
</evidence>
<evidence type="ECO:0000256" key="4">
    <source>
        <dbReference type="ARBA" id="ARBA00022989"/>
    </source>
</evidence>
<evidence type="ECO:0000256" key="1">
    <source>
        <dbReference type="ARBA" id="ARBA00004651"/>
    </source>
</evidence>
<feature type="domain" description="VTT" evidence="7">
    <location>
        <begin position="84"/>
        <end position="200"/>
    </location>
</feature>
<feature type="transmembrane region" description="Helical" evidence="6">
    <location>
        <begin position="178"/>
        <end position="198"/>
    </location>
</feature>
<dbReference type="Pfam" id="PF09335">
    <property type="entry name" value="VTT_dom"/>
    <property type="match status" value="1"/>
</dbReference>
<evidence type="ECO:0000256" key="6">
    <source>
        <dbReference type="RuleBase" id="RU366058"/>
    </source>
</evidence>
<dbReference type="PANTHER" id="PTHR12677:SF59">
    <property type="entry name" value="GOLGI APPARATUS MEMBRANE PROTEIN TVP38-RELATED"/>
    <property type="match status" value="1"/>
</dbReference>
<evidence type="ECO:0000313" key="9">
    <source>
        <dbReference type="Proteomes" id="UP001163981"/>
    </source>
</evidence>
<evidence type="ECO:0000256" key="3">
    <source>
        <dbReference type="ARBA" id="ARBA00022692"/>
    </source>
</evidence>
<keyword evidence="2 6" id="KW-1003">Cell membrane</keyword>
<feature type="transmembrane region" description="Helical" evidence="6">
    <location>
        <begin position="15"/>
        <end position="34"/>
    </location>
</feature>
<proteinExistence type="inferred from homology"/>
<keyword evidence="5 6" id="KW-0472">Membrane</keyword>
<organism evidence="8 9">
    <name type="scientific">Salinimicrobium tongyeongense</name>
    <dbReference type="NCBI Taxonomy" id="2809707"/>
    <lineage>
        <taxon>Bacteria</taxon>
        <taxon>Pseudomonadati</taxon>
        <taxon>Bacteroidota</taxon>
        <taxon>Flavobacteriia</taxon>
        <taxon>Flavobacteriales</taxon>
        <taxon>Flavobacteriaceae</taxon>
        <taxon>Salinimicrobium</taxon>
    </lineage>
</organism>
<evidence type="ECO:0000313" key="8">
    <source>
        <dbReference type="EMBL" id="UZH55059.1"/>
    </source>
</evidence>
<dbReference type="EMBL" id="CP069620">
    <property type="protein sequence ID" value="UZH55059.1"/>
    <property type="molecule type" value="Genomic_DNA"/>
</dbReference>
<protein>
    <recommendedName>
        <fullName evidence="6">TVP38/TMEM64 family membrane protein</fullName>
    </recommendedName>
</protein>
<accession>A0ABY6NQK7</accession>
<keyword evidence="3 6" id="KW-0812">Transmembrane</keyword>
<comment type="subcellular location">
    <subcellularLocation>
        <location evidence="1 6">Cell membrane</location>
        <topology evidence="1 6">Multi-pass membrane protein</topology>
    </subcellularLocation>
</comment>